<name>A0ABR2ZCV7_9AGAR</name>
<evidence type="ECO:0000313" key="2">
    <source>
        <dbReference type="EMBL" id="KAL0058726.1"/>
    </source>
</evidence>
<keyword evidence="3" id="KW-1185">Reference proteome</keyword>
<dbReference type="Proteomes" id="UP001437256">
    <property type="component" value="Unassembled WGS sequence"/>
</dbReference>
<proteinExistence type="predicted"/>
<protein>
    <submittedName>
        <fullName evidence="2">Uncharacterized protein</fullName>
    </submittedName>
</protein>
<feature type="compositionally biased region" description="Basic and acidic residues" evidence="1">
    <location>
        <begin position="29"/>
        <end position="58"/>
    </location>
</feature>
<evidence type="ECO:0000256" key="1">
    <source>
        <dbReference type="SAM" id="MobiDB-lite"/>
    </source>
</evidence>
<organism evidence="2 3">
    <name type="scientific">Marasmius tenuissimus</name>
    <dbReference type="NCBI Taxonomy" id="585030"/>
    <lineage>
        <taxon>Eukaryota</taxon>
        <taxon>Fungi</taxon>
        <taxon>Dikarya</taxon>
        <taxon>Basidiomycota</taxon>
        <taxon>Agaricomycotina</taxon>
        <taxon>Agaricomycetes</taxon>
        <taxon>Agaricomycetidae</taxon>
        <taxon>Agaricales</taxon>
        <taxon>Marasmiineae</taxon>
        <taxon>Marasmiaceae</taxon>
        <taxon>Marasmius</taxon>
    </lineage>
</organism>
<evidence type="ECO:0000313" key="3">
    <source>
        <dbReference type="Proteomes" id="UP001437256"/>
    </source>
</evidence>
<reference evidence="2 3" key="1">
    <citation type="submission" date="2024-05" db="EMBL/GenBank/DDBJ databases">
        <title>A draft genome resource for the thread blight pathogen Marasmius tenuissimus strain MS-2.</title>
        <authorList>
            <person name="Yulfo-Soto G.E."/>
            <person name="Baruah I.K."/>
            <person name="Amoako-Attah I."/>
            <person name="Bukari Y."/>
            <person name="Meinhardt L.W."/>
            <person name="Bailey B.A."/>
            <person name="Cohen S.P."/>
        </authorList>
    </citation>
    <scope>NUCLEOTIDE SEQUENCE [LARGE SCALE GENOMIC DNA]</scope>
    <source>
        <strain evidence="2 3">MS-2</strain>
    </source>
</reference>
<feature type="non-terminal residue" evidence="2">
    <location>
        <position position="1"/>
    </location>
</feature>
<dbReference type="EMBL" id="JBBXMP010000281">
    <property type="protein sequence ID" value="KAL0058726.1"/>
    <property type="molecule type" value="Genomic_DNA"/>
</dbReference>
<accession>A0ABR2ZCV7</accession>
<sequence>DDGISIETDDHPATLTPYPPPGEVIVSEKQPREKETHSGEENTPDLEARREGRRDMRNGRTRGMIRRDRLNHLGSRSSGPEGPPPTYSEANLVR</sequence>
<feature type="region of interest" description="Disordered" evidence="1">
    <location>
        <begin position="1"/>
        <end position="94"/>
    </location>
</feature>
<comment type="caution">
    <text evidence="2">The sequence shown here is derived from an EMBL/GenBank/DDBJ whole genome shotgun (WGS) entry which is preliminary data.</text>
</comment>
<gene>
    <name evidence="2" type="ORF">AAF712_014590</name>
</gene>